<dbReference type="EMBL" id="SGPL01000297">
    <property type="protein sequence ID" value="THH14157.1"/>
    <property type="molecule type" value="Genomic_DNA"/>
</dbReference>
<keyword evidence="4" id="KW-1185">Reference proteome</keyword>
<comment type="caution">
    <text evidence="3">The sequence shown here is derived from an EMBL/GenBank/DDBJ whole genome shotgun (WGS) entry which is preliminary data.</text>
</comment>
<evidence type="ECO:0000313" key="3">
    <source>
        <dbReference type="EMBL" id="THH14157.1"/>
    </source>
</evidence>
<feature type="domain" description="Reverse transcriptase Ty1/copia-type" evidence="2">
    <location>
        <begin position="110"/>
        <end position="249"/>
    </location>
</feature>
<sequence length="254" mass="28991">MLPSTVLLPPGAPRRSARLSKPSETVKASHEYETREANAHAMGEEWTADALIANLVSYSGPLADFELAADALAFMANSPIILPKTIEDAMEHLDLWQEAIECELKKMQEYDVWDVVPLPKGAELMDYRWVFTEKFDSDGKVTGCKARLVRKGYSQRFSVNFLWTSASIVRLKSVCTTLALTAVLDLELWQIDFESTFLNVPVDSDIYMRQPKGFEEMGKEDWVCRLNKAIYGTKQEGNNWWLELDQTYQCIRYT</sequence>
<reference evidence="3 4" key="1">
    <citation type="submission" date="2019-02" db="EMBL/GenBank/DDBJ databases">
        <title>Genome sequencing of the rare red list fungi Bondarzewia mesenterica.</title>
        <authorList>
            <person name="Buettner E."/>
            <person name="Kellner H."/>
        </authorList>
    </citation>
    <scope>NUCLEOTIDE SEQUENCE [LARGE SCALE GENOMIC DNA]</scope>
    <source>
        <strain evidence="3 4">DSM 108281</strain>
    </source>
</reference>
<evidence type="ECO:0000259" key="2">
    <source>
        <dbReference type="Pfam" id="PF07727"/>
    </source>
</evidence>
<feature type="region of interest" description="Disordered" evidence="1">
    <location>
        <begin position="10"/>
        <end position="32"/>
    </location>
</feature>
<evidence type="ECO:0000313" key="4">
    <source>
        <dbReference type="Proteomes" id="UP000310158"/>
    </source>
</evidence>
<dbReference type="InterPro" id="IPR013103">
    <property type="entry name" value="RVT_2"/>
</dbReference>
<dbReference type="Pfam" id="PF07727">
    <property type="entry name" value="RVT_2"/>
    <property type="match status" value="1"/>
</dbReference>
<dbReference type="Proteomes" id="UP000310158">
    <property type="component" value="Unassembled WGS sequence"/>
</dbReference>
<proteinExistence type="predicted"/>
<organism evidence="3 4">
    <name type="scientific">Bondarzewia mesenterica</name>
    <dbReference type="NCBI Taxonomy" id="1095465"/>
    <lineage>
        <taxon>Eukaryota</taxon>
        <taxon>Fungi</taxon>
        <taxon>Dikarya</taxon>
        <taxon>Basidiomycota</taxon>
        <taxon>Agaricomycotina</taxon>
        <taxon>Agaricomycetes</taxon>
        <taxon>Russulales</taxon>
        <taxon>Bondarzewiaceae</taxon>
        <taxon>Bondarzewia</taxon>
    </lineage>
</organism>
<gene>
    <name evidence="3" type="ORF">EW146_g6144</name>
</gene>
<name>A0A4S4LQG4_9AGAM</name>
<evidence type="ECO:0000256" key="1">
    <source>
        <dbReference type="SAM" id="MobiDB-lite"/>
    </source>
</evidence>
<protein>
    <recommendedName>
        <fullName evidence="2">Reverse transcriptase Ty1/copia-type domain-containing protein</fullName>
    </recommendedName>
</protein>
<dbReference type="AlphaFoldDB" id="A0A4S4LQG4"/>
<dbReference type="OrthoDB" id="7691805at2759"/>
<accession>A0A4S4LQG4</accession>